<accession>E9GIV3</accession>
<dbReference type="InParanoid" id="E9GIV3"/>
<dbReference type="Proteomes" id="UP000000305">
    <property type="component" value="Unassembled WGS sequence"/>
</dbReference>
<keyword evidence="2" id="KW-1185">Reference proteome</keyword>
<evidence type="ECO:0000313" key="1">
    <source>
        <dbReference type="EMBL" id="EFX80590.1"/>
    </source>
</evidence>
<dbReference type="HOGENOM" id="CLU_2963108_0_0_1"/>
<reference evidence="1 2" key="1">
    <citation type="journal article" date="2011" name="Science">
        <title>The ecoresponsive genome of Daphnia pulex.</title>
        <authorList>
            <person name="Colbourne J.K."/>
            <person name="Pfrender M.E."/>
            <person name="Gilbert D."/>
            <person name="Thomas W.K."/>
            <person name="Tucker A."/>
            <person name="Oakley T.H."/>
            <person name="Tokishita S."/>
            <person name="Aerts A."/>
            <person name="Arnold G.J."/>
            <person name="Basu M.K."/>
            <person name="Bauer D.J."/>
            <person name="Caceres C.E."/>
            <person name="Carmel L."/>
            <person name="Casola C."/>
            <person name="Choi J.H."/>
            <person name="Detter J.C."/>
            <person name="Dong Q."/>
            <person name="Dusheyko S."/>
            <person name="Eads B.D."/>
            <person name="Frohlich T."/>
            <person name="Geiler-Samerotte K.A."/>
            <person name="Gerlach D."/>
            <person name="Hatcher P."/>
            <person name="Jogdeo S."/>
            <person name="Krijgsveld J."/>
            <person name="Kriventseva E.V."/>
            <person name="Kultz D."/>
            <person name="Laforsch C."/>
            <person name="Lindquist E."/>
            <person name="Lopez J."/>
            <person name="Manak J.R."/>
            <person name="Muller J."/>
            <person name="Pangilinan J."/>
            <person name="Patwardhan R.P."/>
            <person name="Pitluck S."/>
            <person name="Pritham E.J."/>
            <person name="Rechtsteiner A."/>
            <person name="Rho M."/>
            <person name="Rogozin I.B."/>
            <person name="Sakarya O."/>
            <person name="Salamov A."/>
            <person name="Schaack S."/>
            <person name="Shapiro H."/>
            <person name="Shiga Y."/>
            <person name="Skalitzky C."/>
            <person name="Smith Z."/>
            <person name="Souvorov A."/>
            <person name="Sung W."/>
            <person name="Tang Z."/>
            <person name="Tsuchiya D."/>
            <person name="Tu H."/>
            <person name="Vos H."/>
            <person name="Wang M."/>
            <person name="Wolf Y.I."/>
            <person name="Yamagata H."/>
            <person name="Yamada T."/>
            <person name="Ye Y."/>
            <person name="Shaw J.R."/>
            <person name="Andrews J."/>
            <person name="Crease T.J."/>
            <person name="Tang H."/>
            <person name="Lucas S.M."/>
            <person name="Robertson H.M."/>
            <person name="Bork P."/>
            <person name="Koonin E.V."/>
            <person name="Zdobnov E.M."/>
            <person name="Grigoriev I.V."/>
            <person name="Lynch M."/>
            <person name="Boore J.L."/>
        </authorList>
    </citation>
    <scope>NUCLEOTIDE SEQUENCE [LARGE SCALE GENOMIC DNA]</scope>
</reference>
<gene>
    <name evidence="1" type="ORF">DAPPUDRAFT_318441</name>
</gene>
<organism evidence="1 2">
    <name type="scientific">Daphnia pulex</name>
    <name type="common">Water flea</name>
    <dbReference type="NCBI Taxonomy" id="6669"/>
    <lineage>
        <taxon>Eukaryota</taxon>
        <taxon>Metazoa</taxon>
        <taxon>Ecdysozoa</taxon>
        <taxon>Arthropoda</taxon>
        <taxon>Crustacea</taxon>
        <taxon>Branchiopoda</taxon>
        <taxon>Diplostraca</taxon>
        <taxon>Cladocera</taxon>
        <taxon>Anomopoda</taxon>
        <taxon>Daphniidae</taxon>
        <taxon>Daphnia</taxon>
    </lineage>
</organism>
<dbReference type="SUPFAM" id="SSF117281">
    <property type="entry name" value="Kelch motif"/>
    <property type="match status" value="1"/>
</dbReference>
<proteinExistence type="predicted"/>
<dbReference type="InterPro" id="IPR015915">
    <property type="entry name" value="Kelch-typ_b-propeller"/>
</dbReference>
<evidence type="ECO:0000313" key="2">
    <source>
        <dbReference type="Proteomes" id="UP000000305"/>
    </source>
</evidence>
<dbReference type="KEGG" id="dpx:DAPPUDRAFT_318441"/>
<name>E9GIV3_DAPPU</name>
<dbReference type="PhylomeDB" id="E9GIV3"/>
<dbReference type="AlphaFoldDB" id="E9GIV3"/>
<protein>
    <submittedName>
        <fullName evidence="1">Uncharacterized protein</fullName>
    </submittedName>
</protein>
<dbReference type="EMBL" id="GL732547">
    <property type="protein sequence ID" value="EFX80590.1"/>
    <property type="molecule type" value="Genomic_DNA"/>
</dbReference>
<dbReference type="OrthoDB" id="45365at2759"/>
<sequence length="59" mass="6185">MRGGSLRGMLYAVGGRENSSDALGHSGYVNAYDPVTSAWLSFADLLQTTAGLAVMDGYL</sequence>